<accession>A0A814J5Z7</accession>
<feature type="repeat" description="TPR" evidence="8">
    <location>
        <begin position="677"/>
        <end position="710"/>
    </location>
</feature>
<dbReference type="PRINTS" id="PR00381">
    <property type="entry name" value="KINESINLIGHT"/>
</dbReference>
<dbReference type="PROSITE" id="PS50005">
    <property type="entry name" value="TPR"/>
    <property type="match status" value="9"/>
</dbReference>
<dbReference type="InterPro" id="IPR000768">
    <property type="entry name" value="ART"/>
</dbReference>
<dbReference type="PROSITE" id="PS50293">
    <property type="entry name" value="TPR_REGION"/>
    <property type="match status" value="5"/>
</dbReference>
<dbReference type="PANTHER" id="PTHR45641">
    <property type="entry name" value="TETRATRICOPEPTIDE REPEAT PROTEIN (AFU_ORTHOLOGUE AFUA_6G03870)"/>
    <property type="match status" value="1"/>
</dbReference>
<dbReference type="OrthoDB" id="1658288at2759"/>
<comment type="similarity">
    <text evidence="1 9">Belongs to the Arg-specific ADP-ribosyltransferase family.</text>
</comment>
<evidence type="ECO:0000313" key="13">
    <source>
        <dbReference type="Proteomes" id="UP000663832"/>
    </source>
</evidence>
<evidence type="ECO:0000313" key="12">
    <source>
        <dbReference type="EMBL" id="CAF1031634.1"/>
    </source>
</evidence>
<dbReference type="EMBL" id="CAJNOI010000007">
    <property type="protein sequence ID" value="CAF0764713.1"/>
    <property type="molecule type" value="Genomic_DNA"/>
</dbReference>
<organism evidence="12 13">
    <name type="scientific">Adineta steineri</name>
    <dbReference type="NCBI Taxonomy" id="433720"/>
    <lineage>
        <taxon>Eukaryota</taxon>
        <taxon>Metazoa</taxon>
        <taxon>Spiralia</taxon>
        <taxon>Gnathifera</taxon>
        <taxon>Rotifera</taxon>
        <taxon>Eurotatoria</taxon>
        <taxon>Bdelloidea</taxon>
        <taxon>Adinetida</taxon>
        <taxon>Adinetidae</taxon>
        <taxon>Adineta</taxon>
    </lineage>
</organism>
<evidence type="ECO:0000256" key="2">
    <source>
        <dbReference type="ARBA" id="ARBA00022676"/>
    </source>
</evidence>
<feature type="repeat" description="TPR" evidence="8">
    <location>
        <begin position="761"/>
        <end position="794"/>
    </location>
</feature>
<dbReference type="Pfam" id="PF13374">
    <property type="entry name" value="TPR_10"/>
    <property type="match status" value="4"/>
</dbReference>
<evidence type="ECO:0000256" key="5">
    <source>
        <dbReference type="ARBA" id="ARBA00022737"/>
    </source>
</evidence>
<dbReference type="Proteomes" id="UP000663832">
    <property type="component" value="Unassembled WGS sequence"/>
</dbReference>
<dbReference type="Gene3D" id="3.90.176.10">
    <property type="entry name" value="Toxin ADP-ribosyltransferase, Chain A, domain 1"/>
    <property type="match status" value="1"/>
</dbReference>
<dbReference type="EC" id="2.4.2.31" evidence="9"/>
<protein>
    <recommendedName>
        <fullName evidence="9">NAD(P)(+)--arginine ADP-ribosyltransferase</fullName>
        <ecNumber evidence="9">2.4.2.31</ecNumber>
    </recommendedName>
    <alternativeName>
        <fullName evidence="9">Mono(ADP-ribosyl)transferase</fullName>
    </alternativeName>
</protein>
<dbReference type="GO" id="GO:0016779">
    <property type="term" value="F:nucleotidyltransferase activity"/>
    <property type="evidence" value="ECO:0007669"/>
    <property type="project" value="UniProtKB-KW"/>
</dbReference>
<name>A0A814J5Z7_9BILA</name>
<feature type="compositionally biased region" description="Polar residues" evidence="10">
    <location>
        <begin position="1"/>
        <end position="11"/>
    </location>
</feature>
<dbReference type="SUPFAM" id="SSF81901">
    <property type="entry name" value="HCP-like"/>
    <property type="match status" value="1"/>
</dbReference>
<dbReference type="Pfam" id="PF13424">
    <property type="entry name" value="TPR_12"/>
    <property type="match status" value="2"/>
</dbReference>
<evidence type="ECO:0000256" key="4">
    <source>
        <dbReference type="ARBA" id="ARBA00022695"/>
    </source>
</evidence>
<feature type="repeat" description="TPR" evidence="8">
    <location>
        <begin position="593"/>
        <end position="626"/>
    </location>
</feature>
<gene>
    <name evidence="11" type="ORF">BJG266_LOCUS3218</name>
    <name evidence="12" type="ORF">QVE165_LOCUS16573</name>
</gene>
<feature type="region of interest" description="Disordered" evidence="10">
    <location>
        <begin position="1"/>
        <end position="30"/>
    </location>
</feature>
<dbReference type="PANTHER" id="PTHR45641:SF19">
    <property type="entry name" value="NEPHROCYSTIN-3"/>
    <property type="match status" value="1"/>
</dbReference>
<feature type="repeat" description="TPR" evidence="8">
    <location>
        <begin position="430"/>
        <end position="463"/>
    </location>
</feature>
<dbReference type="InterPro" id="IPR011990">
    <property type="entry name" value="TPR-like_helical_dom_sf"/>
</dbReference>
<feature type="repeat" description="TPR" evidence="8">
    <location>
        <begin position="719"/>
        <end position="752"/>
    </location>
</feature>
<dbReference type="Proteomes" id="UP000663877">
    <property type="component" value="Unassembled WGS sequence"/>
</dbReference>
<keyword evidence="9" id="KW-0521">NADP</keyword>
<reference evidence="12" key="1">
    <citation type="submission" date="2021-02" db="EMBL/GenBank/DDBJ databases">
        <authorList>
            <person name="Nowell W R."/>
        </authorList>
    </citation>
    <scope>NUCLEOTIDE SEQUENCE</scope>
</reference>
<dbReference type="PROSITE" id="PS51996">
    <property type="entry name" value="TR_MART"/>
    <property type="match status" value="1"/>
</dbReference>
<keyword evidence="9" id="KW-0520">NAD</keyword>
<feature type="repeat" description="TPR" evidence="8">
    <location>
        <begin position="509"/>
        <end position="542"/>
    </location>
</feature>
<evidence type="ECO:0000256" key="3">
    <source>
        <dbReference type="ARBA" id="ARBA00022679"/>
    </source>
</evidence>
<evidence type="ECO:0000256" key="8">
    <source>
        <dbReference type="PROSITE-ProRule" id="PRU00339"/>
    </source>
</evidence>
<dbReference type="EMBL" id="CAJNOM010000093">
    <property type="protein sequence ID" value="CAF1031634.1"/>
    <property type="molecule type" value="Genomic_DNA"/>
</dbReference>
<dbReference type="AlphaFoldDB" id="A0A814J5Z7"/>
<keyword evidence="6 8" id="KW-0802">TPR repeat</keyword>
<dbReference type="InterPro" id="IPR019734">
    <property type="entry name" value="TPR_rpt"/>
</dbReference>
<dbReference type="SUPFAM" id="SSF56399">
    <property type="entry name" value="ADP-ribosylation"/>
    <property type="match status" value="1"/>
</dbReference>
<feature type="repeat" description="TPR" evidence="8">
    <location>
        <begin position="635"/>
        <end position="668"/>
    </location>
</feature>
<evidence type="ECO:0000256" key="1">
    <source>
        <dbReference type="ARBA" id="ARBA00009558"/>
    </source>
</evidence>
<keyword evidence="3 9" id="KW-0808">Transferase</keyword>
<evidence type="ECO:0000256" key="7">
    <source>
        <dbReference type="ARBA" id="ARBA00047597"/>
    </source>
</evidence>
<feature type="repeat" description="TPR" evidence="8">
    <location>
        <begin position="551"/>
        <end position="584"/>
    </location>
</feature>
<proteinExistence type="inferred from homology"/>
<dbReference type="SUPFAM" id="SSF48452">
    <property type="entry name" value="TPR-like"/>
    <property type="match status" value="1"/>
</dbReference>
<evidence type="ECO:0000256" key="6">
    <source>
        <dbReference type="ARBA" id="ARBA00022803"/>
    </source>
</evidence>
<dbReference type="Gene3D" id="1.25.40.10">
    <property type="entry name" value="Tetratricopeptide repeat domain"/>
    <property type="match status" value="3"/>
</dbReference>
<evidence type="ECO:0000313" key="11">
    <source>
        <dbReference type="EMBL" id="CAF0764713.1"/>
    </source>
</evidence>
<dbReference type="GO" id="GO:0106274">
    <property type="term" value="F:NAD+-protein-arginine ADP-ribosyltransferase activity"/>
    <property type="evidence" value="ECO:0007669"/>
    <property type="project" value="UniProtKB-EC"/>
</dbReference>
<sequence length="816" mass="92687">MAAETPQRNFDSASSSATSNTTAKTAAPSTRSQMAQNYLLVWADANIDESNKDCQNTLAQLRAVVNDVFMFTQSNACIQFLDKLKDEKAFVITSGSLGPYFLVPAIHHMPKLDAIYILYGDISYHQEWIKDWNKIKGVHNNIKDICDALKGGVKQVNQDSIPISFLAENETVSDENLNQLEPNYMYTQIFKDILLEMDHDQEQAIKILTVYCRRFYCYNIDELNIIDEFKRDYRPEEAIWWYTRECFIYQMLNRALRTLDADTIINMGFFIRDLHQQLNQIHQQQLSSYHGEPFLVYRGQGLLKTDFEKLQKTKRGLISFNNFLSTSTKKDVSLRFAKGALGNTDVVGILFIMTIDPRVSSTPFASINEVSYYKTEEEILFSMHTVFRIGAIKQMNNNDKLHQVELQLTADDDEQLQRLTECISKEIEGGTGWEQLGSLLVKTGHFGKAEELYQALLEQSPSESDNALYYNNIAYVKDNQGDYEQAIEYYRKAFGIWEKTLPANHPNIATSYNNIGSVYNNMGEYSKALSFYEKALEIEEKALPANHPNLATSYNNIGGVYDKMGEYPKALSFYERALGIFEKTLPANHPNLATSYNNIGGVYDSIGEYSKALSFHEKSLGIVEKTLPANHPSLAASYNNIGETYIQMGKYSKAFSFFEKALGIFEKTLPVNHPNLAASYNNIGNVFNSMREYSTALSFYEKALGIDEKTFPANHPGLATSYNNIGSVYDSMGEYSKALSFYEKVLGIQENTLPANHSQLGASYNNLGFLYTNMKEYSKALSYFERALSIRKVSLPPNHPDLEDMKQSIEIVKKKL</sequence>
<keyword evidence="13" id="KW-1185">Reference proteome</keyword>
<comment type="catalytic activity">
    <reaction evidence="7 9">
        <text>L-arginyl-[protein] + NAD(+) = N(omega)-(ADP-D-ribosyl)-L-arginyl-[protein] + nicotinamide + H(+)</text>
        <dbReference type="Rhea" id="RHEA:19149"/>
        <dbReference type="Rhea" id="RHEA-COMP:10532"/>
        <dbReference type="Rhea" id="RHEA-COMP:15087"/>
        <dbReference type="ChEBI" id="CHEBI:15378"/>
        <dbReference type="ChEBI" id="CHEBI:17154"/>
        <dbReference type="ChEBI" id="CHEBI:29965"/>
        <dbReference type="ChEBI" id="CHEBI:57540"/>
        <dbReference type="ChEBI" id="CHEBI:142554"/>
        <dbReference type="EC" id="2.4.2.31"/>
    </reaction>
</comment>
<keyword evidence="5" id="KW-0677">Repeat</keyword>
<keyword evidence="4" id="KW-0548">Nucleotidyltransferase</keyword>
<feature type="compositionally biased region" description="Low complexity" evidence="10">
    <location>
        <begin position="12"/>
        <end position="30"/>
    </location>
</feature>
<dbReference type="Pfam" id="PF01129">
    <property type="entry name" value="ART"/>
    <property type="match status" value="1"/>
</dbReference>
<feature type="repeat" description="TPR" evidence="8">
    <location>
        <begin position="467"/>
        <end position="500"/>
    </location>
</feature>
<comment type="caution">
    <text evidence="12">The sequence shown here is derived from an EMBL/GenBank/DDBJ whole genome shotgun (WGS) entry which is preliminary data.</text>
</comment>
<dbReference type="SMART" id="SM00028">
    <property type="entry name" value="TPR"/>
    <property type="match status" value="9"/>
</dbReference>
<keyword evidence="2 9" id="KW-0328">Glycosyltransferase</keyword>
<evidence type="ECO:0000256" key="9">
    <source>
        <dbReference type="RuleBase" id="RU361228"/>
    </source>
</evidence>
<evidence type="ECO:0000256" key="10">
    <source>
        <dbReference type="SAM" id="MobiDB-lite"/>
    </source>
</evidence>